<keyword evidence="1" id="KW-0812">Transmembrane</keyword>
<accession>A0A166B0S4</accession>
<proteinExistence type="predicted"/>
<name>A0A166B0S4_METOA</name>
<dbReference type="STRING" id="66851.MBORA_10840"/>
<feature type="transmembrane region" description="Helical" evidence="1">
    <location>
        <begin position="12"/>
        <end position="39"/>
    </location>
</feature>
<keyword evidence="1" id="KW-0472">Membrane</keyword>
<dbReference type="PATRIC" id="fig|66851.6.peg.1188"/>
<gene>
    <name evidence="2" type="ORF">MBORA_10840</name>
</gene>
<evidence type="ECO:0000313" key="2">
    <source>
        <dbReference type="EMBL" id="KZX12719.1"/>
    </source>
</evidence>
<keyword evidence="1" id="KW-1133">Transmembrane helix</keyword>
<dbReference type="AlphaFoldDB" id="A0A166B0S4"/>
<evidence type="ECO:0000313" key="3">
    <source>
        <dbReference type="Proteomes" id="UP000077428"/>
    </source>
</evidence>
<comment type="caution">
    <text evidence="2">The sequence shown here is derived from an EMBL/GenBank/DDBJ whole genome shotgun (WGS) entry which is preliminary data.</text>
</comment>
<organism evidence="2 3">
    <name type="scientific">Methanobrevibacter oralis</name>
    <dbReference type="NCBI Taxonomy" id="66851"/>
    <lineage>
        <taxon>Archaea</taxon>
        <taxon>Methanobacteriati</taxon>
        <taxon>Methanobacteriota</taxon>
        <taxon>Methanomada group</taxon>
        <taxon>Methanobacteria</taxon>
        <taxon>Methanobacteriales</taxon>
        <taxon>Methanobacteriaceae</taxon>
        <taxon>Methanobrevibacter</taxon>
    </lineage>
</organism>
<dbReference type="EMBL" id="LWMU01000065">
    <property type="protein sequence ID" value="KZX12719.1"/>
    <property type="molecule type" value="Genomic_DNA"/>
</dbReference>
<protein>
    <submittedName>
        <fullName evidence="2">Uncharacterized protein</fullName>
    </submittedName>
</protein>
<keyword evidence="3" id="KW-1185">Reference proteome</keyword>
<reference evidence="3" key="1">
    <citation type="journal article" date="2016" name="Genome Announc.">
        <title>Draft Genome Sequences of Methanobrevibacter curvatus DSM11111, Methanobrevibacter cuticularis DSM11139, Methanobrevibacter filiformis DSM11501, and Methanobrevibacter oralis DSM7256.</title>
        <authorList>
            <person name="Poehlein A."/>
            <person name="Seedorf H."/>
        </authorList>
    </citation>
    <scope>NUCLEOTIDE SEQUENCE [LARGE SCALE GENOMIC DNA]</scope>
    <source>
        <strain evidence="3">DSM 7256 / JCM 30027 / ZR</strain>
    </source>
</reference>
<sequence>MMKSFKIDSKGNIIIGTIAILIISLLLISIFVIVSINYIENENIDSKANDNFKYIIDDYNNNLEIISRDSIDKITDRIYNGLKISDSRKEIKKVLNKKLDKKNKEYKQKYDVNIHSEVLSIKNTADPIKYLFKVKINVKKENEEYNGVLEKNVSIEGLRDPLPIAKLGPLYGISFDDNRIYYNNGLTIYLKLHKIESAESYLYATTPTIIKKCPFDPYIHHGDGDTLKNCLKNGYFHESRDGSCYLCRLEGKGTCSHYGLEVFIHPHTILKNDSVSCVDHVVFHDHYLGEKLDDLDINSLILDSSHGKKYGLI</sequence>
<dbReference type="Proteomes" id="UP000077428">
    <property type="component" value="Unassembled WGS sequence"/>
</dbReference>
<evidence type="ECO:0000256" key="1">
    <source>
        <dbReference type="SAM" id="Phobius"/>
    </source>
</evidence>